<sequence>MQNLKNIVIGFLVSFIGSIPLGYLNVVGFQVYEKLGLSPTILYLSGVILIELFVIYCTLIFADTLAANKKLTKFIEGFSILFMFLLAYVFYSSANAKSDFSIHLKYAPFLLGMALSCLNFIQIPFWTGWNLWLLNGKYINISGSIKYLFVLGTIIGTFCGMLALILSLHYFASNVAFLAKYLMQIIIPLVFIGFGIFQGIKFGKKYYGWFSNPYF</sequence>
<evidence type="ECO:0008006" key="4">
    <source>
        <dbReference type="Google" id="ProtNLM"/>
    </source>
</evidence>
<keyword evidence="1" id="KW-0472">Membrane</keyword>
<name>A0ABT6XSI3_9FLAO</name>
<keyword evidence="3" id="KW-1185">Reference proteome</keyword>
<organism evidence="2 3">
    <name type="scientific">Flavobacterium sedimenticola</name>
    <dbReference type="NCBI Taxonomy" id="3043286"/>
    <lineage>
        <taxon>Bacteria</taxon>
        <taxon>Pseudomonadati</taxon>
        <taxon>Bacteroidota</taxon>
        <taxon>Flavobacteriia</taxon>
        <taxon>Flavobacteriales</taxon>
        <taxon>Flavobacteriaceae</taxon>
        <taxon>Flavobacterium</taxon>
    </lineage>
</organism>
<feature type="transmembrane region" description="Helical" evidence="1">
    <location>
        <begin position="7"/>
        <end position="29"/>
    </location>
</feature>
<dbReference type="EMBL" id="JASGBP010000008">
    <property type="protein sequence ID" value="MDI9258016.1"/>
    <property type="molecule type" value="Genomic_DNA"/>
</dbReference>
<proteinExistence type="predicted"/>
<dbReference type="RefSeq" id="WP_283239693.1">
    <property type="nucleotide sequence ID" value="NZ_JASGBP010000008.1"/>
</dbReference>
<accession>A0ABT6XSI3</accession>
<feature type="transmembrane region" description="Helical" evidence="1">
    <location>
        <begin position="147"/>
        <end position="172"/>
    </location>
</feature>
<comment type="caution">
    <text evidence="2">The sequence shown here is derived from an EMBL/GenBank/DDBJ whole genome shotgun (WGS) entry which is preliminary data.</text>
</comment>
<protein>
    <recommendedName>
        <fullName evidence="4">Lysine transporter LysE</fullName>
    </recommendedName>
</protein>
<gene>
    <name evidence="2" type="ORF">QHT84_11385</name>
</gene>
<reference evidence="2 3" key="1">
    <citation type="submission" date="2023-05" db="EMBL/GenBank/DDBJ databases">
        <title>Flavobacterium sedimenti sp. nov., isolated from the sediment.</title>
        <authorList>
            <person name="Wu N."/>
        </authorList>
    </citation>
    <scope>NUCLEOTIDE SEQUENCE [LARGE SCALE GENOMIC DNA]</scope>
    <source>
        <strain evidence="2 3">YZ-48</strain>
    </source>
</reference>
<evidence type="ECO:0000256" key="1">
    <source>
        <dbReference type="SAM" id="Phobius"/>
    </source>
</evidence>
<keyword evidence="1" id="KW-1133">Transmembrane helix</keyword>
<evidence type="ECO:0000313" key="3">
    <source>
        <dbReference type="Proteomes" id="UP001230035"/>
    </source>
</evidence>
<evidence type="ECO:0000313" key="2">
    <source>
        <dbReference type="EMBL" id="MDI9258016.1"/>
    </source>
</evidence>
<dbReference type="Proteomes" id="UP001230035">
    <property type="component" value="Unassembled WGS sequence"/>
</dbReference>
<keyword evidence="1" id="KW-0812">Transmembrane</keyword>
<feature type="transmembrane region" description="Helical" evidence="1">
    <location>
        <begin position="178"/>
        <end position="197"/>
    </location>
</feature>
<feature type="transmembrane region" description="Helical" evidence="1">
    <location>
        <begin position="41"/>
        <end position="62"/>
    </location>
</feature>
<feature type="transmembrane region" description="Helical" evidence="1">
    <location>
        <begin position="106"/>
        <end position="126"/>
    </location>
</feature>
<feature type="transmembrane region" description="Helical" evidence="1">
    <location>
        <begin position="74"/>
        <end position="94"/>
    </location>
</feature>